<feature type="modified residue" description="Phosphohistidine" evidence="6">
    <location>
        <position position="50"/>
    </location>
</feature>
<dbReference type="CDD" id="cd16916">
    <property type="entry name" value="HATPase_CheA-like"/>
    <property type="match status" value="1"/>
</dbReference>
<dbReference type="SUPFAM" id="SSF55874">
    <property type="entry name" value="ATPase domain of HSP90 chaperone/DNA topoisomerase II/histidine kinase"/>
    <property type="match status" value="1"/>
</dbReference>
<dbReference type="InterPro" id="IPR003594">
    <property type="entry name" value="HATPase_dom"/>
</dbReference>
<dbReference type="KEGG" id="glo:Glov_2814"/>
<dbReference type="FunFam" id="3.30.565.10:FF:000016">
    <property type="entry name" value="Chemotaxis protein CheA, putative"/>
    <property type="match status" value="1"/>
</dbReference>
<sequence>MPIDCEDQELLEGFLAETTELLEKLDDDLIALEKSSDDPELMNRIFRSIHTVKGASSFLGFDLLVRVTHKTEDVLNRLRKGELQLTSEIMDVVLEATDLVKTLVADIKGGEIIDREINETINKLIPLLTEQPAAPAQPAAMEPPAATTAEEQSVAAETPTSQPETPPAAEPAPAAAMPPAPARPAPEAAKKPAPPKGGEKGGDDLSDNTTVRVDVKRLDDLMNQVGELVLERNRMIQLNQDLQGGTSDHILFSEEFGKLAKRMSFVTSELQMQVLKMRMIPVEKVFKKFPRIVRSLARDLGKEVDLQIFGEETELDRSVVDEIGDPLIHLIRNAMDHGLETPDERMAAGKPRTGTLVLAAVHEGNSIIISIKDDGRGIDTERVGRKAIEKGLITEDQLAAMSQREMFDLIFLPGFSTKDKASDLSGRGVGMDVVKTNIKKLNGLIEIKSEKGMGSEFILRLPLTLAIIQSLLVEVEGEIYSIPLASVLETLRVDQREFHVIGGQEVLKLRDMVLPLVRLEQVFNVRRCREQDNFCYIVVIGSADKRVGLVVTRLVGQQEVAIKSLGKYLANVTGIAGSTILGDGRVALIVDPVGMVDGGEGASGGR</sequence>
<dbReference type="InterPro" id="IPR004358">
    <property type="entry name" value="Sig_transdc_His_kin-like_C"/>
</dbReference>
<dbReference type="InterPro" id="IPR008207">
    <property type="entry name" value="Sig_transdc_His_kin_Hpt_dom"/>
</dbReference>
<dbReference type="STRING" id="398767.Glov_2814"/>
<dbReference type="InterPro" id="IPR004105">
    <property type="entry name" value="CheA-like_dim"/>
</dbReference>
<dbReference type="InterPro" id="IPR037006">
    <property type="entry name" value="CheA-like_homodim_sf"/>
</dbReference>
<feature type="domain" description="Histidine kinase" evidence="8">
    <location>
        <begin position="260"/>
        <end position="465"/>
    </location>
</feature>
<dbReference type="CDD" id="cd00731">
    <property type="entry name" value="CheA_reg"/>
    <property type="match status" value="1"/>
</dbReference>
<dbReference type="Proteomes" id="UP000002420">
    <property type="component" value="Chromosome"/>
</dbReference>
<dbReference type="AlphaFoldDB" id="B3E7V4"/>
<feature type="compositionally biased region" description="Low complexity" evidence="7">
    <location>
        <begin position="134"/>
        <end position="163"/>
    </location>
</feature>
<dbReference type="InterPro" id="IPR002545">
    <property type="entry name" value="CheW-lke_dom"/>
</dbReference>
<comment type="catalytic activity">
    <reaction evidence="1">
        <text>ATP + protein L-histidine = ADP + protein N-phospho-L-histidine.</text>
        <dbReference type="EC" id="2.7.13.3"/>
    </reaction>
</comment>
<dbReference type="InterPro" id="IPR036641">
    <property type="entry name" value="HPT_dom_sf"/>
</dbReference>
<dbReference type="Gene3D" id="2.30.30.40">
    <property type="entry name" value="SH3 Domains"/>
    <property type="match status" value="1"/>
</dbReference>
<evidence type="ECO:0000313" key="11">
    <source>
        <dbReference type="EMBL" id="ACD96527.1"/>
    </source>
</evidence>
<dbReference type="SMART" id="SM00073">
    <property type="entry name" value="HPT"/>
    <property type="match status" value="1"/>
</dbReference>
<dbReference type="PANTHER" id="PTHR43395:SF1">
    <property type="entry name" value="CHEMOTAXIS PROTEIN CHEA"/>
    <property type="match status" value="1"/>
</dbReference>
<evidence type="ECO:0000313" key="12">
    <source>
        <dbReference type="Proteomes" id="UP000002420"/>
    </source>
</evidence>
<proteinExistence type="predicted"/>
<dbReference type="PANTHER" id="PTHR43395">
    <property type="entry name" value="SENSOR HISTIDINE KINASE CHEA"/>
    <property type="match status" value="1"/>
</dbReference>
<feature type="domain" description="CheW-like" evidence="9">
    <location>
        <begin position="467"/>
        <end position="601"/>
    </location>
</feature>
<dbReference type="GO" id="GO:0005737">
    <property type="term" value="C:cytoplasm"/>
    <property type="evidence" value="ECO:0007669"/>
    <property type="project" value="InterPro"/>
</dbReference>
<dbReference type="SMART" id="SM00260">
    <property type="entry name" value="CheW"/>
    <property type="match status" value="1"/>
</dbReference>
<evidence type="ECO:0000256" key="2">
    <source>
        <dbReference type="ARBA" id="ARBA00012438"/>
    </source>
</evidence>
<feature type="domain" description="HPt" evidence="10">
    <location>
        <begin position="3"/>
        <end position="107"/>
    </location>
</feature>
<evidence type="ECO:0000259" key="10">
    <source>
        <dbReference type="PROSITE" id="PS50894"/>
    </source>
</evidence>
<dbReference type="Pfam" id="PF02895">
    <property type="entry name" value="H-kinase_dim"/>
    <property type="match status" value="1"/>
</dbReference>
<keyword evidence="5 11" id="KW-0418">Kinase</keyword>
<dbReference type="InterPro" id="IPR036890">
    <property type="entry name" value="HATPase_C_sf"/>
</dbReference>
<accession>B3E7V4</accession>
<dbReference type="Gene3D" id="1.10.287.560">
    <property type="entry name" value="Histidine kinase CheA-like, homodimeric domain"/>
    <property type="match status" value="1"/>
</dbReference>
<dbReference type="InterPro" id="IPR051315">
    <property type="entry name" value="Bact_Chemotaxis_CheA"/>
</dbReference>
<gene>
    <name evidence="11" type="ordered locus">Glov_2814</name>
</gene>
<dbReference type="SMART" id="SM01231">
    <property type="entry name" value="H-kinase_dim"/>
    <property type="match status" value="1"/>
</dbReference>
<evidence type="ECO:0000259" key="9">
    <source>
        <dbReference type="PROSITE" id="PS50851"/>
    </source>
</evidence>
<feature type="region of interest" description="Disordered" evidence="7">
    <location>
        <begin position="134"/>
        <end position="210"/>
    </location>
</feature>
<dbReference type="Pfam" id="PF01627">
    <property type="entry name" value="Hpt"/>
    <property type="match status" value="1"/>
</dbReference>
<dbReference type="InterPro" id="IPR036097">
    <property type="entry name" value="HisK_dim/P_sf"/>
</dbReference>
<dbReference type="SUPFAM" id="SSF47226">
    <property type="entry name" value="Histidine-containing phosphotransfer domain, HPT domain"/>
    <property type="match status" value="1"/>
</dbReference>
<feature type="compositionally biased region" description="Pro residues" evidence="7">
    <location>
        <begin position="164"/>
        <end position="184"/>
    </location>
</feature>
<dbReference type="InterPro" id="IPR036061">
    <property type="entry name" value="CheW-like_dom_sf"/>
</dbReference>
<evidence type="ECO:0000256" key="5">
    <source>
        <dbReference type="ARBA" id="ARBA00022777"/>
    </source>
</evidence>
<dbReference type="InterPro" id="IPR005467">
    <property type="entry name" value="His_kinase_dom"/>
</dbReference>
<dbReference type="GO" id="GO:0000155">
    <property type="term" value="F:phosphorelay sensor kinase activity"/>
    <property type="evidence" value="ECO:0007669"/>
    <property type="project" value="InterPro"/>
</dbReference>
<dbReference type="CDD" id="cd00088">
    <property type="entry name" value="HPT"/>
    <property type="match status" value="1"/>
</dbReference>
<protein>
    <recommendedName>
        <fullName evidence="2">histidine kinase</fullName>
        <ecNumber evidence="2">2.7.13.3</ecNumber>
    </recommendedName>
</protein>
<dbReference type="HOGENOM" id="CLU_000650_3_6_7"/>
<dbReference type="Gene3D" id="3.30.565.10">
    <property type="entry name" value="Histidine kinase-like ATPase, C-terminal domain"/>
    <property type="match status" value="1"/>
</dbReference>
<evidence type="ECO:0000256" key="6">
    <source>
        <dbReference type="PROSITE-ProRule" id="PRU00110"/>
    </source>
</evidence>
<evidence type="ECO:0000256" key="7">
    <source>
        <dbReference type="SAM" id="MobiDB-lite"/>
    </source>
</evidence>
<dbReference type="eggNOG" id="COG0643">
    <property type="taxonomic scope" value="Bacteria"/>
</dbReference>
<evidence type="ECO:0000256" key="3">
    <source>
        <dbReference type="ARBA" id="ARBA00022553"/>
    </source>
</evidence>
<keyword evidence="4" id="KW-0808">Transferase</keyword>
<evidence type="ECO:0000256" key="1">
    <source>
        <dbReference type="ARBA" id="ARBA00000085"/>
    </source>
</evidence>
<dbReference type="OrthoDB" id="9803176at2"/>
<dbReference type="SUPFAM" id="SSF50341">
    <property type="entry name" value="CheW-like"/>
    <property type="match status" value="1"/>
</dbReference>
<dbReference type="Gene3D" id="1.20.120.160">
    <property type="entry name" value="HPT domain"/>
    <property type="match status" value="1"/>
</dbReference>
<dbReference type="GO" id="GO:0006935">
    <property type="term" value="P:chemotaxis"/>
    <property type="evidence" value="ECO:0007669"/>
    <property type="project" value="InterPro"/>
</dbReference>
<dbReference type="PROSITE" id="PS50851">
    <property type="entry name" value="CHEW"/>
    <property type="match status" value="1"/>
</dbReference>
<keyword evidence="12" id="KW-1185">Reference proteome</keyword>
<dbReference type="PROSITE" id="PS50894">
    <property type="entry name" value="HPT"/>
    <property type="match status" value="1"/>
</dbReference>
<evidence type="ECO:0000256" key="4">
    <source>
        <dbReference type="ARBA" id="ARBA00022679"/>
    </source>
</evidence>
<dbReference type="PRINTS" id="PR00344">
    <property type="entry name" value="BCTRLSENSOR"/>
</dbReference>
<keyword evidence="3 6" id="KW-0597">Phosphoprotein</keyword>
<dbReference type="EMBL" id="CP001089">
    <property type="protein sequence ID" value="ACD96527.1"/>
    <property type="molecule type" value="Genomic_DNA"/>
</dbReference>
<dbReference type="Pfam" id="PF01584">
    <property type="entry name" value="CheW"/>
    <property type="match status" value="1"/>
</dbReference>
<evidence type="ECO:0000259" key="8">
    <source>
        <dbReference type="PROSITE" id="PS50109"/>
    </source>
</evidence>
<dbReference type="PROSITE" id="PS50109">
    <property type="entry name" value="HIS_KIN"/>
    <property type="match status" value="1"/>
</dbReference>
<reference evidence="11 12" key="1">
    <citation type="submission" date="2008-05" db="EMBL/GenBank/DDBJ databases">
        <title>Complete sequence of chromosome of Geobacter lovleyi SZ.</title>
        <authorList>
            <consortium name="US DOE Joint Genome Institute"/>
            <person name="Lucas S."/>
            <person name="Copeland A."/>
            <person name="Lapidus A."/>
            <person name="Glavina del Rio T."/>
            <person name="Dalin E."/>
            <person name="Tice H."/>
            <person name="Bruce D."/>
            <person name="Goodwin L."/>
            <person name="Pitluck S."/>
            <person name="Chertkov O."/>
            <person name="Meincke L."/>
            <person name="Brettin T."/>
            <person name="Detter J.C."/>
            <person name="Han C."/>
            <person name="Tapia R."/>
            <person name="Kuske C.R."/>
            <person name="Schmutz J."/>
            <person name="Larimer F."/>
            <person name="Land M."/>
            <person name="Hauser L."/>
            <person name="Kyrpides N."/>
            <person name="Mikhailova N."/>
            <person name="Sung Y."/>
            <person name="Fletcher K.E."/>
            <person name="Ritalahti K.M."/>
            <person name="Loeffler F.E."/>
            <person name="Richardson P."/>
        </authorList>
    </citation>
    <scope>NUCLEOTIDE SEQUENCE [LARGE SCALE GENOMIC DNA]</scope>
    <source>
        <strain evidence="12">ATCC BAA-1151 / DSM 17278 / SZ</strain>
    </source>
</reference>
<dbReference type="SMART" id="SM00387">
    <property type="entry name" value="HATPase_c"/>
    <property type="match status" value="1"/>
</dbReference>
<organism evidence="11 12">
    <name type="scientific">Trichlorobacter lovleyi (strain ATCC BAA-1151 / DSM 17278 / SZ)</name>
    <name type="common">Geobacter lovleyi</name>
    <dbReference type="NCBI Taxonomy" id="398767"/>
    <lineage>
        <taxon>Bacteria</taxon>
        <taxon>Pseudomonadati</taxon>
        <taxon>Thermodesulfobacteriota</taxon>
        <taxon>Desulfuromonadia</taxon>
        <taxon>Geobacterales</taxon>
        <taxon>Geobacteraceae</taxon>
        <taxon>Trichlorobacter</taxon>
    </lineage>
</organism>
<dbReference type="RefSeq" id="WP_012470856.1">
    <property type="nucleotide sequence ID" value="NC_010814.1"/>
</dbReference>
<dbReference type="SUPFAM" id="SSF47384">
    <property type="entry name" value="Homodimeric domain of signal transducing histidine kinase"/>
    <property type="match status" value="1"/>
</dbReference>
<dbReference type="EC" id="2.7.13.3" evidence="2"/>
<name>B3E7V4_TRIL1</name>
<dbReference type="Pfam" id="PF02518">
    <property type="entry name" value="HATPase_c"/>
    <property type="match status" value="1"/>
</dbReference>